<organism evidence="2 3">
    <name type="scientific">Portunus trituberculatus</name>
    <name type="common">Swimming crab</name>
    <name type="synonym">Neptunus trituberculatus</name>
    <dbReference type="NCBI Taxonomy" id="210409"/>
    <lineage>
        <taxon>Eukaryota</taxon>
        <taxon>Metazoa</taxon>
        <taxon>Ecdysozoa</taxon>
        <taxon>Arthropoda</taxon>
        <taxon>Crustacea</taxon>
        <taxon>Multicrustacea</taxon>
        <taxon>Malacostraca</taxon>
        <taxon>Eumalacostraca</taxon>
        <taxon>Eucarida</taxon>
        <taxon>Decapoda</taxon>
        <taxon>Pleocyemata</taxon>
        <taxon>Brachyura</taxon>
        <taxon>Eubrachyura</taxon>
        <taxon>Portunoidea</taxon>
        <taxon>Portunidae</taxon>
        <taxon>Portuninae</taxon>
        <taxon>Portunus</taxon>
    </lineage>
</organism>
<keyword evidence="3" id="KW-1185">Reference proteome</keyword>
<name>A0A5B7CWM0_PORTR</name>
<evidence type="ECO:0000313" key="2">
    <source>
        <dbReference type="EMBL" id="MPC12716.1"/>
    </source>
</evidence>
<dbReference type="Proteomes" id="UP000324222">
    <property type="component" value="Unassembled WGS sequence"/>
</dbReference>
<proteinExistence type="predicted"/>
<dbReference type="AlphaFoldDB" id="A0A5B7CWM0"/>
<evidence type="ECO:0000256" key="1">
    <source>
        <dbReference type="SAM" id="MobiDB-lite"/>
    </source>
</evidence>
<protein>
    <submittedName>
        <fullName evidence="2">Uncharacterized protein</fullName>
    </submittedName>
</protein>
<gene>
    <name evidence="2" type="ORF">E2C01_005421</name>
</gene>
<sequence length="264" mass="29526">MDLCAMTLPGPQPCRHYLLHFSHWCPAAWYLAPLPSRAPLRLTVTLSFAGSICMLTFYLRLPLSSLDHGRPSKKSHVQESQYNLNIPAENRQRNSWPEGEPEGRRAPPGACHLQLVTLAHMKQELQRSLQLRSNRVSRVTQTVSGLSGGADCHPCHPHPPSLLPTSTLDTTSLVTQYHIRSLDNQTSPRIILPHHALPSMTTQHTTTVPHTTLHHDTIAHHLTTRRNTPLCNVTQHNTTQHDQDNKWLLESGVKCCGRPSTPAV</sequence>
<dbReference type="EMBL" id="VSRR010000232">
    <property type="protein sequence ID" value="MPC12716.1"/>
    <property type="molecule type" value="Genomic_DNA"/>
</dbReference>
<accession>A0A5B7CWM0</accession>
<evidence type="ECO:0000313" key="3">
    <source>
        <dbReference type="Proteomes" id="UP000324222"/>
    </source>
</evidence>
<reference evidence="2 3" key="1">
    <citation type="submission" date="2019-05" db="EMBL/GenBank/DDBJ databases">
        <title>Another draft genome of Portunus trituberculatus and its Hox gene families provides insights of decapod evolution.</title>
        <authorList>
            <person name="Jeong J.-H."/>
            <person name="Song I."/>
            <person name="Kim S."/>
            <person name="Choi T."/>
            <person name="Kim D."/>
            <person name="Ryu S."/>
            <person name="Kim W."/>
        </authorList>
    </citation>
    <scope>NUCLEOTIDE SEQUENCE [LARGE SCALE GENOMIC DNA]</scope>
    <source>
        <tissue evidence="2">Muscle</tissue>
    </source>
</reference>
<comment type="caution">
    <text evidence="2">The sequence shown here is derived from an EMBL/GenBank/DDBJ whole genome shotgun (WGS) entry which is preliminary data.</text>
</comment>
<feature type="region of interest" description="Disordered" evidence="1">
    <location>
        <begin position="69"/>
        <end position="108"/>
    </location>
</feature>